<comment type="caution">
    <text evidence="4">The sequence shown here is derived from an EMBL/GenBank/DDBJ whole genome shotgun (WGS) entry which is preliminary data.</text>
</comment>
<gene>
    <name evidence="4" type="ORF">LRP49_10335</name>
</gene>
<dbReference type="Gene3D" id="3.60.15.10">
    <property type="entry name" value="Ribonuclease Z/Hydroxyacylglutathione hydrolase-like"/>
    <property type="match status" value="1"/>
</dbReference>
<dbReference type="SUPFAM" id="SSF56281">
    <property type="entry name" value="Metallo-hydrolase/oxidoreductase"/>
    <property type="match status" value="1"/>
</dbReference>
<feature type="signal peptide" evidence="2">
    <location>
        <begin position="1"/>
        <end position="22"/>
    </location>
</feature>
<dbReference type="NCBIfam" id="TIGR04559">
    <property type="entry name" value="SoxH_rel_PQQ_2"/>
    <property type="match status" value="1"/>
</dbReference>
<dbReference type="Pfam" id="PF00753">
    <property type="entry name" value="Lactamase_B"/>
    <property type="match status" value="1"/>
</dbReference>
<dbReference type="InterPro" id="IPR036866">
    <property type="entry name" value="RibonucZ/Hydroxyglut_hydro"/>
</dbReference>
<dbReference type="Proteomes" id="UP001149821">
    <property type="component" value="Unassembled WGS sequence"/>
</dbReference>
<proteinExistence type="inferred from homology"/>
<comment type="similarity">
    <text evidence="1">Belongs to the metallo-beta-lactamase superfamily. Class-B beta-lactamase family.</text>
</comment>
<evidence type="ECO:0000256" key="2">
    <source>
        <dbReference type="SAM" id="SignalP"/>
    </source>
</evidence>
<evidence type="ECO:0000259" key="3">
    <source>
        <dbReference type="SMART" id="SM00849"/>
    </source>
</evidence>
<dbReference type="RefSeq" id="WP_274142037.1">
    <property type="nucleotide sequence ID" value="NZ_JAJUBB010000006.1"/>
</dbReference>
<evidence type="ECO:0000313" key="5">
    <source>
        <dbReference type="Proteomes" id="UP001149821"/>
    </source>
</evidence>
<reference evidence="4" key="1">
    <citation type="submission" date="2021-12" db="EMBL/GenBank/DDBJ databases">
        <title>Enterovibrio ZSDZ35 sp. nov. and Enterovibrio ZSDZ42 sp. nov., isolated from coastal seawater in Qingdao.</title>
        <authorList>
            <person name="Zhang P."/>
        </authorList>
    </citation>
    <scope>NUCLEOTIDE SEQUENCE</scope>
    <source>
        <strain evidence="4">ZSDZ35</strain>
    </source>
</reference>
<evidence type="ECO:0000256" key="1">
    <source>
        <dbReference type="ARBA" id="ARBA00005250"/>
    </source>
</evidence>
<dbReference type="InterPro" id="IPR001279">
    <property type="entry name" value="Metallo-B-lactamas"/>
</dbReference>
<dbReference type="EMBL" id="JAJUBB010000006">
    <property type="protein sequence ID" value="MDD1781590.1"/>
    <property type="molecule type" value="Genomic_DNA"/>
</dbReference>
<sequence length="304" mass="33886">MMLPIRHTLMLLGTLISFTTSAETPNLTFSEVAPGVYCHQGEIADLFTTQTDPVANMTFIVGNDAVAVIDTGASQRTGEALLKGIRRITKLPITHVITTHVHPDHHFGNQAFIEEDPQFVAHTRYPGDFAAKVGYYMERLNSPWFTGTKPVAPTQLVETETVIDLGDRPLVLTAHDRAHTRHDLTVFDEKTGTLITGDLLFIDHTPTLDGSLIGWLNVTKQLEAMPYKRVIPGHGAVQTGPDAFKKQTRYLSSLAQEVRAAIQKNIDINTASETVLTSQSSEWKLFELFHPRNVIQAYKELEWE</sequence>
<name>A0ABT5QM63_9GAMM</name>
<organism evidence="4 5">
    <name type="scientific">Enterovibrio qingdaonensis</name>
    <dbReference type="NCBI Taxonomy" id="2899818"/>
    <lineage>
        <taxon>Bacteria</taxon>
        <taxon>Pseudomonadati</taxon>
        <taxon>Pseudomonadota</taxon>
        <taxon>Gammaproteobacteria</taxon>
        <taxon>Vibrionales</taxon>
        <taxon>Vibrionaceae</taxon>
        <taxon>Enterovibrio</taxon>
    </lineage>
</organism>
<dbReference type="InterPro" id="IPR050855">
    <property type="entry name" value="NDM-1-like"/>
</dbReference>
<keyword evidence="5" id="KW-1185">Reference proteome</keyword>
<dbReference type="CDD" id="cd16282">
    <property type="entry name" value="metallo-hydrolase-like_MBL-fold"/>
    <property type="match status" value="1"/>
</dbReference>
<dbReference type="PANTHER" id="PTHR42951">
    <property type="entry name" value="METALLO-BETA-LACTAMASE DOMAIN-CONTAINING"/>
    <property type="match status" value="1"/>
</dbReference>
<accession>A0ABT5QM63</accession>
<dbReference type="SMART" id="SM00849">
    <property type="entry name" value="Lactamase_B"/>
    <property type="match status" value="1"/>
</dbReference>
<keyword evidence="2" id="KW-0732">Signal</keyword>
<evidence type="ECO:0000313" key="4">
    <source>
        <dbReference type="EMBL" id="MDD1781590.1"/>
    </source>
</evidence>
<protein>
    <submittedName>
        <fullName evidence="4">Quinoprotein relay system zinc metallohydrolase 2</fullName>
    </submittedName>
</protein>
<feature type="chain" id="PRO_5047176980" evidence="2">
    <location>
        <begin position="23"/>
        <end position="304"/>
    </location>
</feature>
<feature type="domain" description="Metallo-beta-lactamase" evidence="3">
    <location>
        <begin position="54"/>
        <end position="234"/>
    </location>
</feature>
<dbReference type="PANTHER" id="PTHR42951:SF4">
    <property type="entry name" value="ACYL-COENZYME A THIOESTERASE MBLAC2"/>
    <property type="match status" value="1"/>
</dbReference>
<dbReference type="InterPro" id="IPR030829">
    <property type="entry name" value="SoxH-rel_PQQ_2"/>
</dbReference>